<proteinExistence type="inferred from homology"/>
<evidence type="ECO:0000313" key="6">
    <source>
        <dbReference type="EMBL" id="KAJ8870501.1"/>
    </source>
</evidence>
<dbReference type="Pfam" id="PF00328">
    <property type="entry name" value="His_Phos_2"/>
    <property type="match status" value="1"/>
</dbReference>
<name>A0ABQ9GDP0_9NEOP</name>
<organism evidence="6 7">
    <name type="scientific">Dryococelus australis</name>
    <dbReference type="NCBI Taxonomy" id="614101"/>
    <lineage>
        <taxon>Eukaryota</taxon>
        <taxon>Metazoa</taxon>
        <taxon>Ecdysozoa</taxon>
        <taxon>Arthropoda</taxon>
        <taxon>Hexapoda</taxon>
        <taxon>Insecta</taxon>
        <taxon>Pterygota</taxon>
        <taxon>Neoptera</taxon>
        <taxon>Polyneoptera</taxon>
        <taxon>Phasmatodea</taxon>
        <taxon>Verophasmatodea</taxon>
        <taxon>Anareolatae</taxon>
        <taxon>Phasmatidae</taxon>
        <taxon>Eurycanthinae</taxon>
        <taxon>Dryococelus</taxon>
    </lineage>
</organism>
<keyword evidence="2" id="KW-0378">Hydrolase</keyword>
<dbReference type="InterPro" id="IPR050645">
    <property type="entry name" value="Histidine_acid_phosphatase"/>
</dbReference>
<dbReference type="Gene3D" id="3.40.50.1240">
    <property type="entry name" value="Phosphoglycerate mutase-like"/>
    <property type="match status" value="1"/>
</dbReference>
<evidence type="ECO:0000256" key="3">
    <source>
        <dbReference type="ARBA" id="ARBA00036311"/>
    </source>
</evidence>
<protein>
    <recommendedName>
        <fullName evidence="4">2-phosphoxylose phosphatase 1</fullName>
    </recommendedName>
    <alternativeName>
        <fullName evidence="5">Acid phosphatase-like protein 2</fullName>
    </alternativeName>
</protein>
<dbReference type="SUPFAM" id="SSF53254">
    <property type="entry name" value="Phosphoglycerate mutase-like"/>
    <property type="match status" value="1"/>
</dbReference>
<dbReference type="PANTHER" id="PTHR11567">
    <property type="entry name" value="ACID PHOSPHATASE-RELATED"/>
    <property type="match status" value="1"/>
</dbReference>
<dbReference type="PANTHER" id="PTHR11567:SF110">
    <property type="entry name" value="2-PHOSPHOXYLOSE PHOSPHATASE 1"/>
    <property type="match status" value="1"/>
</dbReference>
<dbReference type="Proteomes" id="UP001159363">
    <property type="component" value="Chromosome 12"/>
</dbReference>
<evidence type="ECO:0000313" key="7">
    <source>
        <dbReference type="Proteomes" id="UP001159363"/>
    </source>
</evidence>
<evidence type="ECO:0000256" key="2">
    <source>
        <dbReference type="ARBA" id="ARBA00022801"/>
    </source>
</evidence>
<sequence>MKHVIALKCERIRTFPLSSLSSLGRGDRAVSLFASQGVPGSLPGRASPVLSHVGIVPDDAAGRRVFSGISSFPPPFHSGADPYSPCFTLIGSRDLDLKSRPNLSTHSIVHSLARFSKLCLREAERYPESLILAVSQVGFESGYKLGTFLRSRYDQLLPRKYNMSSIRVRSTYSDRTLQTAECLLSGLYPPLPSTTGNVRWQPVPIFTVQPEQDYILKIPTCKLLDDVEDAVDDTDEMKCVEKRISKVKKYVKTVAGTSHWNHVFDAFRAEVMVPFERVRQWIERSPPTEANQVTFPAGLLPEWLSPSWSIFPRSTPRNSGGDKDDTATCIKCAIAPKRKSLNWRAVFSSHCSVAWFNAVPLCNFVCTRLLYFEIQCLENAVLSHFGVFCNGVSNLRDVLKALDRPLLKCVIRDVRRDFTRRVHKEDPPKRTMLRWEHKLFLDGIKWRQTDDRTTNLAIGHMCLGGGICAPITQVAAETSIRACNTENHNIKT</sequence>
<comment type="catalytic activity">
    <reaction evidence="3">
        <text>3-O-[beta-D-GlcA-(1-&gt;3)-beta-D-Gal-(1-&gt;3)-beta-D-Gal-(1-&gt;4)-beta-D-2-O-P-Xyl]-L-seryl-[protein] + H2O = 3-O-(beta-D-GlcA-(1-&gt;3)-beta-D-Gal-(1-&gt;3)-beta-D-Gal-(1-&gt;4)-beta-D-Xyl)-L-seryl-[protein] + phosphate</text>
        <dbReference type="Rhea" id="RHEA:56512"/>
        <dbReference type="Rhea" id="RHEA-COMP:12573"/>
        <dbReference type="Rhea" id="RHEA-COMP:14559"/>
        <dbReference type="ChEBI" id="CHEBI:15377"/>
        <dbReference type="ChEBI" id="CHEBI:43474"/>
        <dbReference type="ChEBI" id="CHEBI:132093"/>
        <dbReference type="ChEBI" id="CHEBI:140495"/>
    </reaction>
</comment>
<dbReference type="InterPro" id="IPR029033">
    <property type="entry name" value="His_PPase_superfam"/>
</dbReference>
<gene>
    <name evidence="6" type="ORF">PR048_029524</name>
</gene>
<keyword evidence="7" id="KW-1185">Reference proteome</keyword>
<dbReference type="InterPro" id="IPR000560">
    <property type="entry name" value="His_Pase_clade-2"/>
</dbReference>
<dbReference type="EMBL" id="JARBHB010000013">
    <property type="protein sequence ID" value="KAJ8870501.1"/>
    <property type="molecule type" value="Genomic_DNA"/>
</dbReference>
<comment type="caution">
    <text evidence="6">The sequence shown here is derived from an EMBL/GenBank/DDBJ whole genome shotgun (WGS) entry which is preliminary data.</text>
</comment>
<dbReference type="CDD" id="cd07061">
    <property type="entry name" value="HP_HAP_like"/>
    <property type="match status" value="1"/>
</dbReference>
<comment type="similarity">
    <text evidence="1">Belongs to the histidine acid phosphatase family.</text>
</comment>
<evidence type="ECO:0000256" key="5">
    <source>
        <dbReference type="ARBA" id="ARBA00041499"/>
    </source>
</evidence>
<accession>A0ABQ9GDP0</accession>
<evidence type="ECO:0000256" key="1">
    <source>
        <dbReference type="ARBA" id="ARBA00005375"/>
    </source>
</evidence>
<evidence type="ECO:0000256" key="4">
    <source>
        <dbReference type="ARBA" id="ARBA00040357"/>
    </source>
</evidence>
<reference evidence="6 7" key="1">
    <citation type="submission" date="2023-02" db="EMBL/GenBank/DDBJ databases">
        <title>LHISI_Scaffold_Assembly.</title>
        <authorList>
            <person name="Stuart O.P."/>
            <person name="Cleave R."/>
            <person name="Magrath M.J.L."/>
            <person name="Mikheyev A.S."/>
        </authorList>
    </citation>
    <scope>NUCLEOTIDE SEQUENCE [LARGE SCALE GENOMIC DNA]</scope>
    <source>
        <strain evidence="6">Daus_M_001</strain>
        <tissue evidence="6">Leg muscle</tissue>
    </source>
</reference>